<dbReference type="Pfam" id="PF09471">
    <property type="entry name" value="Peptidase_M64"/>
    <property type="match status" value="2"/>
</dbReference>
<comment type="caution">
    <text evidence="1">The sequence shown here is derived from an EMBL/GenBank/DDBJ whole genome shotgun (WGS) entry which is preliminary data.</text>
</comment>
<gene>
    <name evidence="1" type="ORF">SDC9_157533</name>
</gene>
<dbReference type="EMBL" id="VSSQ01056386">
    <property type="protein sequence ID" value="MPN10238.1"/>
    <property type="molecule type" value="Genomic_DNA"/>
</dbReference>
<dbReference type="Gene3D" id="3.40.390.10">
    <property type="entry name" value="Collagenase (Catalytic Domain)"/>
    <property type="match status" value="1"/>
</dbReference>
<reference evidence="1" key="1">
    <citation type="submission" date="2019-08" db="EMBL/GenBank/DDBJ databases">
        <authorList>
            <person name="Kucharzyk K."/>
            <person name="Murdoch R.W."/>
            <person name="Higgins S."/>
            <person name="Loffler F."/>
        </authorList>
    </citation>
    <scope>NUCLEOTIDE SEQUENCE</scope>
</reference>
<dbReference type="GO" id="GO:0008237">
    <property type="term" value="F:metallopeptidase activity"/>
    <property type="evidence" value="ECO:0007669"/>
    <property type="project" value="InterPro"/>
</dbReference>
<name>A0A645F792_9ZZZZ</name>
<evidence type="ECO:0000313" key="1">
    <source>
        <dbReference type="EMBL" id="MPN10238.1"/>
    </source>
</evidence>
<evidence type="ECO:0008006" key="2">
    <source>
        <dbReference type="Google" id="ProtNLM"/>
    </source>
</evidence>
<dbReference type="InterPro" id="IPR019026">
    <property type="entry name" value="Peptidase_M64_IgA"/>
</dbReference>
<sequence length="106" mass="12067">MVFVHEFGHSFAGLGDEYYTSQVAYEEFYNLKVEPWEPNLTTMVDFGSKWKDMVGKDGVGTYEGGGYMAKGIFRPAEDCRMKTNTAKGFCPVCVRAINKMIDYYTK</sequence>
<proteinExistence type="predicted"/>
<accession>A0A645F792</accession>
<dbReference type="AlphaFoldDB" id="A0A645F792"/>
<dbReference type="InterPro" id="IPR024079">
    <property type="entry name" value="MetalloPept_cat_dom_sf"/>
</dbReference>
<organism evidence="1">
    <name type="scientific">bioreactor metagenome</name>
    <dbReference type="NCBI Taxonomy" id="1076179"/>
    <lineage>
        <taxon>unclassified sequences</taxon>
        <taxon>metagenomes</taxon>
        <taxon>ecological metagenomes</taxon>
    </lineage>
</organism>
<protein>
    <recommendedName>
        <fullName evidence="2">Peptidase M64 N-terminal domain-containing protein</fullName>
    </recommendedName>
</protein>